<name>A0ABU5DQ51_9BURK</name>
<evidence type="ECO:0000313" key="3">
    <source>
        <dbReference type="Proteomes" id="UP001285263"/>
    </source>
</evidence>
<dbReference type="EMBL" id="JAXCLA010000010">
    <property type="protein sequence ID" value="MDY0748445.1"/>
    <property type="molecule type" value="Genomic_DNA"/>
</dbReference>
<reference evidence="2 3" key="1">
    <citation type="submission" date="2023-11" db="EMBL/GenBank/DDBJ databases">
        <title>Paucibacter sp. nov., isolated from fresh soil in Korea.</title>
        <authorList>
            <person name="Le N.T.T."/>
        </authorList>
    </citation>
    <scope>NUCLEOTIDE SEQUENCE [LARGE SCALE GENOMIC DNA]</scope>
    <source>
        <strain evidence="2 3">R3-3</strain>
    </source>
</reference>
<accession>A0ABU5DQ51</accession>
<feature type="coiled-coil region" evidence="1">
    <location>
        <begin position="143"/>
        <end position="177"/>
    </location>
</feature>
<sequence length="192" mass="21151">MRRHPRPHRHRGLIAALALLPALLVGGCAMPEKTIVREVRVEVPVPQPTPEVLPADAAARELLAYHARLRALPPAELAAELRPRDESTPGAATRLALALMTSHATGELVRAQALLDQVLRDPTPEAAAWKPLARLLADSLAEQRRLDDQAERQGQQLRDLQRRLDAANEKLEALKAIERSLGAPRNPQGERR</sequence>
<organism evidence="2 3">
    <name type="scientific">Roseateles agri</name>
    <dbReference type="NCBI Taxonomy" id="3098619"/>
    <lineage>
        <taxon>Bacteria</taxon>
        <taxon>Pseudomonadati</taxon>
        <taxon>Pseudomonadota</taxon>
        <taxon>Betaproteobacteria</taxon>
        <taxon>Burkholderiales</taxon>
        <taxon>Sphaerotilaceae</taxon>
        <taxon>Roseateles</taxon>
    </lineage>
</organism>
<proteinExistence type="predicted"/>
<evidence type="ECO:0000256" key="1">
    <source>
        <dbReference type="SAM" id="Coils"/>
    </source>
</evidence>
<keyword evidence="1" id="KW-0175">Coiled coil</keyword>
<dbReference type="PROSITE" id="PS51257">
    <property type="entry name" value="PROKAR_LIPOPROTEIN"/>
    <property type="match status" value="1"/>
</dbReference>
<comment type="caution">
    <text evidence="2">The sequence shown here is derived from an EMBL/GenBank/DDBJ whole genome shotgun (WGS) entry which is preliminary data.</text>
</comment>
<protein>
    <recommendedName>
        <fullName evidence="4">Permease</fullName>
    </recommendedName>
</protein>
<keyword evidence="3" id="KW-1185">Reference proteome</keyword>
<dbReference type="Proteomes" id="UP001285263">
    <property type="component" value="Unassembled WGS sequence"/>
</dbReference>
<gene>
    <name evidence="2" type="ORF">SNE35_28355</name>
</gene>
<dbReference type="RefSeq" id="WP_320426413.1">
    <property type="nucleotide sequence ID" value="NZ_JAXCLA010000010.1"/>
</dbReference>
<evidence type="ECO:0008006" key="4">
    <source>
        <dbReference type="Google" id="ProtNLM"/>
    </source>
</evidence>
<evidence type="ECO:0000313" key="2">
    <source>
        <dbReference type="EMBL" id="MDY0748445.1"/>
    </source>
</evidence>